<organism evidence="7 8">
    <name type="scientific">Devosia pacifica</name>
    <dbReference type="NCBI Taxonomy" id="1335967"/>
    <lineage>
        <taxon>Bacteria</taxon>
        <taxon>Pseudomonadati</taxon>
        <taxon>Pseudomonadota</taxon>
        <taxon>Alphaproteobacteria</taxon>
        <taxon>Hyphomicrobiales</taxon>
        <taxon>Devosiaceae</taxon>
        <taxon>Devosia</taxon>
    </lineage>
</organism>
<evidence type="ECO:0000256" key="3">
    <source>
        <dbReference type="ARBA" id="ARBA00023004"/>
    </source>
</evidence>
<evidence type="ECO:0000256" key="2">
    <source>
        <dbReference type="ARBA" id="ARBA00022801"/>
    </source>
</evidence>
<proteinExistence type="inferred from homology"/>
<evidence type="ECO:0000256" key="4">
    <source>
        <dbReference type="ARBA" id="ARBA00025742"/>
    </source>
</evidence>
<dbReference type="InterPro" id="IPR050884">
    <property type="entry name" value="CNP_phosphodiesterase-III"/>
</dbReference>
<dbReference type="PANTHER" id="PTHR42988">
    <property type="entry name" value="PHOSPHOHYDROLASE"/>
    <property type="match status" value="1"/>
</dbReference>
<evidence type="ECO:0000256" key="1">
    <source>
        <dbReference type="ARBA" id="ARBA00022723"/>
    </source>
</evidence>
<feature type="domain" description="Calcineurin-like phosphoesterase" evidence="5">
    <location>
        <begin position="5"/>
        <end position="249"/>
    </location>
</feature>
<reference evidence="7" key="2">
    <citation type="submission" date="2020-09" db="EMBL/GenBank/DDBJ databases">
        <authorList>
            <person name="Sun Q."/>
            <person name="Kim S."/>
        </authorList>
    </citation>
    <scope>NUCLEOTIDE SEQUENCE</scope>
    <source>
        <strain evidence="7">KCTC 32437</strain>
    </source>
</reference>
<dbReference type="GO" id="GO:0046872">
    <property type="term" value="F:metal ion binding"/>
    <property type="evidence" value="ECO:0007669"/>
    <property type="project" value="UniProtKB-KW"/>
</dbReference>
<keyword evidence="8" id="KW-1185">Reference proteome</keyword>
<keyword evidence="2" id="KW-0378">Hydrolase</keyword>
<name>A0A918S3E3_9HYPH</name>
<comment type="caution">
    <text evidence="7">The sequence shown here is derived from an EMBL/GenBank/DDBJ whole genome shotgun (WGS) entry which is preliminary data.</text>
</comment>
<dbReference type="AlphaFoldDB" id="A0A918S3E3"/>
<keyword evidence="3" id="KW-0408">Iron</keyword>
<dbReference type="InterPro" id="IPR004843">
    <property type="entry name" value="Calcineurin-like_PHP"/>
</dbReference>
<evidence type="ECO:0000313" key="8">
    <source>
        <dbReference type="Proteomes" id="UP000646579"/>
    </source>
</evidence>
<dbReference type="InterPro" id="IPR029052">
    <property type="entry name" value="Metallo-depent_PP-like"/>
</dbReference>
<gene>
    <name evidence="7" type="ORF">GCM10007989_14120</name>
</gene>
<sequence>MIQNMLLLHLSDIHFRAGQIGTAMDPNGHLRSELLRDAQVQCQRIGRAPDAVLVSGDIAFAGAKAEFEYATDWLKTLCGACGTTLGSVFVIPGNHDVVRSVASKPVVQSLHQSIKAAQPIALNGIISGLLSDEDAKSALYEALGPYNTFAGQFFCDLLPPERTRATRDLYFQDGSILRMTGLNSAFVSSASDTPGSLFVDPASFQLERLPGVEHLVLCHHPYSWLGNGKALSDFLHDVARVHLFGHEHTNRILPARDFVSVAAGAAHPDHEEPNWEPGYNLLELEVEGVGTDRYLTVAVHVRVWQANPGQFIAKQDRGADAFQSRIALSPWIKPENTVVAQPAAAESTQADAAAPEEGADPMDSLRDISVRFFRLTVSQRSAIAGKLNLIEDEDANQPDFERSRRVFLRARERNLVEALDREVSAAGQ</sequence>
<feature type="domain" description="GTPase-associated adaptor" evidence="6">
    <location>
        <begin position="364"/>
        <end position="423"/>
    </location>
</feature>
<dbReference type="EMBL" id="BMZE01000001">
    <property type="protein sequence ID" value="GHA19691.1"/>
    <property type="molecule type" value="Genomic_DNA"/>
</dbReference>
<reference evidence="7" key="1">
    <citation type="journal article" date="2014" name="Int. J. Syst. Evol. Microbiol.">
        <title>Complete genome sequence of Corynebacterium casei LMG S-19264T (=DSM 44701T), isolated from a smear-ripened cheese.</title>
        <authorList>
            <consortium name="US DOE Joint Genome Institute (JGI-PGF)"/>
            <person name="Walter F."/>
            <person name="Albersmeier A."/>
            <person name="Kalinowski J."/>
            <person name="Ruckert C."/>
        </authorList>
    </citation>
    <scope>NUCLEOTIDE SEQUENCE</scope>
    <source>
        <strain evidence="7">KCTC 32437</strain>
    </source>
</reference>
<evidence type="ECO:0000259" key="5">
    <source>
        <dbReference type="Pfam" id="PF00149"/>
    </source>
</evidence>
<dbReference type="GO" id="GO:0016787">
    <property type="term" value="F:hydrolase activity"/>
    <property type="evidence" value="ECO:0007669"/>
    <property type="project" value="UniProtKB-KW"/>
</dbReference>
<dbReference type="Pfam" id="PF19976">
    <property type="entry name" value="GAAD"/>
    <property type="match status" value="1"/>
</dbReference>
<evidence type="ECO:0000259" key="6">
    <source>
        <dbReference type="Pfam" id="PF19976"/>
    </source>
</evidence>
<keyword evidence="1" id="KW-0479">Metal-binding</keyword>
<dbReference type="Gene3D" id="3.60.21.10">
    <property type="match status" value="1"/>
</dbReference>
<protein>
    <recommendedName>
        <fullName evidence="9">Calcineurin-like phosphoesterase domain-containing protein</fullName>
    </recommendedName>
</protein>
<dbReference type="SUPFAM" id="SSF56300">
    <property type="entry name" value="Metallo-dependent phosphatases"/>
    <property type="match status" value="1"/>
</dbReference>
<dbReference type="PANTHER" id="PTHR42988:SF2">
    <property type="entry name" value="CYCLIC NUCLEOTIDE PHOSPHODIESTERASE CBUA0032-RELATED"/>
    <property type="match status" value="1"/>
</dbReference>
<evidence type="ECO:0008006" key="9">
    <source>
        <dbReference type="Google" id="ProtNLM"/>
    </source>
</evidence>
<accession>A0A918S3E3</accession>
<dbReference type="Proteomes" id="UP000646579">
    <property type="component" value="Unassembled WGS sequence"/>
</dbReference>
<dbReference type="Pfam" id="PF00149">
    <property type="entry name" value="Metallophos"/>
    <property type="match status" value="1"/>
</dbReference>
<evidence type="ECO:0000313" key="7">
    <source>
        <dbReference type="EMBL" id="GHA19691.1"/>
    </source>
</evidence>
<comment type="similarity">
    <text evidence="4">Belongs to the cyclic nucleotide phosphodiesterase class-III family.</text>
</comment>
<dbReference type="InterPro" id="IPR045533">
    <property type="entry name" value="GAAD"/>
</dbReference>